<organism evidence="1 2">
    <name type="scientific">Ectopseudomonas oleovorans</name>
    <name type="common">Pseudomonas oleovorans</name>
    <dbReference type="NCBI Taxonomy" id="301"/>
    <lineage>
        <taxon>Bacteria</taxon>
        <taxon>Pseudomonadati</taxon>
        <taxon>Pseudomonadota</taxon>
        <taxon>Gammaproteobacteria</taxon>
        <taxon>Pseudomonadales</taxon>
        <taxon>Pseudomonadaceae</taxon>
        <taxon>Ectopseudomonas</taxon>
    </lineage>
</organism>
<reference evidence="1" key="1">
    <citation type="submission" date="2022-09" db="EMBL/GenBank/DDBJ databases">
        <title>Intensive care unit water sources are persistently colonized with multi-drug resistant bacteria and are the site of extensive horizontal gene transfer of antibiotic resistance genes.</title>
        <authorList>
            <person name="Diorio-Toth L."/>
        </authorList>
    </citation>
    <scope>NUCLEOTIDE SEQUENCE</scope>
    <source>
        <strain evidence="1">GD04000</strain>
    </source>
</reference>
<gene>
    <name evidence="1" type="ORF">N7671_14665</name>
</gene>
<name>A0AB35L317_ECTOL</name>
<dbReference type="Proteomes" id="UP001159292">
    <property type="component" value="Unassembled WGS sequence"/>
</dbReference>
<dbReference type="RefSeq" id="WP_257598245.1">
    <property type="nucleotide sequence ID" value="NZ_JANKBU010000036.1"/>
</dbReference>
<accession>A0AB35L317</accession>
<sequence>MTMMQADLDELMVVSCLFPGMQWAASETRPVLIGREGNILRLYWMPLLLWLDEYCAALFIEQLNRKGVRQLNE</sequence>
<dbReference type="EMBL" id="JAOEET010000039">
    <property type="protein sequence ID" value="MDH0568445.1"/>
    <property type="molecule type" value="Genomic_DNA"/>
</dbReference>
<comment type="caution">
    <text evidence="1">The sequence shown here is derived from an EMBL/GenBank/DDBJ whole genome shotgun (WGS) entry which is preliminary data.</text>
</comment>
<evidence type="ECO:0000313" key="1">
    <source>
        <dbReference type="EMBL" id="MDH0568445.1"/>
    </source>
</evidence>
<dbReference type="AlphaFoldDB" id="A0AB35L317"/>
<protein>
    <submittedName>
        <fullName evidence="1">Uncharacterized protein</fullName>
    </submittedName>
</protein>
<proteinExistence type="predicted"/>
<evidence type="ECO:0000313" key="2">
    <source>
        <dbReference type="Proteomes" id="UP001159292"/>
    </source>
</evidence>